<reference evidence="12 13" key="1">
    <citation type="journal article" date="2017" name="Nature">
        <title>The Apostasia genome and the evolution of orchids.</title>
        <authorList>
            <person name="Zhang G.Q."/>
            <person name="Liu K.W."/>
            <person name="Li Z."/>
            <person name="Lohaus R."/>
            <person name="Hsiao Y.Y."/>
            <person name="Niu S.C."/>
            <person name="Wang J.Y."/>
            <person name="Lin Y.C."/>
            <person name="Xu Q."/>
            <person name="Chen L.J."/>
            <person name="Yoshida K."/>
            <person name="Fujiwara S."/>
            <person name="Wang Z.W."/>
            <person name="Zhang Y.Q."/>
            <person name="Mitsuda N."/>
            <person name="Wang M."/>
            <person name="Liu G.H."/>
            <person name="Pecoraro L."/>
            <person name="Huang H.X."/>
            <person name="Xiao X.J."/>
            <person name="Lin M."/>
            <person name="Wu X.Y."/>
            <person name="Wu W.L."/>
            <person name="Chen Y.Y."/>
            <person name="Chang S.B."/>
            <person name="Sakamoto S."/>
            <person name="Ohme-Takagi M."/>
            <person name="Yagi M."/>
            <person name="Zeng S.J."/>
            <person name="Shen C.Y."/>
            <person name="Yeh C.M."/>
            <person name="Luo Y.B."/>
            <person name="Tsai W.C."/>
            <person name="Van de Peer Y."/>
            <person name="Liu Z.J."/>
        </authorList>
    </citation>
    <scope>NUCLEOTIDE SEQUENCE [LARGE SCALE GENOMIC DNA]</scope>
    <source>
        <strain evidence="13">cv. Shenzhen</strain>
        <tissue evidence="12">Stem</tissue>
    </source>
</reference>
<dbReference type="InterPro" id="IPR057535">
    <property type="entry name" value="MYO1-3_N_SH3"/>
</dbReference>
<dbReference type="InterPro" id="IPR001609">
    <property type="entry name" value="Myosin_head_motor_dom-like"/>
</dbReference>
<protein>
    <recommendedName>
        <fullName evidence="14">Myosin-2</fullName>
    </recommendedName>
</protein>
<evidence type="ECO:0000256" key="3">
    <source>
        <dbReference type="ARBA" id="ARBA00022860"/>
    </source>
</evidence>
<evidence type="ECO:0000256" key="5">
    <source>
        <dbReference type="ARBA" id="ARBA00023123"/>
    </source>
</evidence>
<dbReference type="GO" id="GO:0005737">
    <property type="term" value="C:cytoplasm"/>
    <property type="evidence" value="ECO:0007669"/>
    <property type="project" value="TreeGrafter"/>
</dbReference>
<dbReference type="PANTHER" id="PTHR13140:SF706">
    <property type="entry name" value="DILUTE CLASS UNCONVENTIONAL MYOSIN, ISOFORM C"/>
    <property type="match status" value="1"/>
</dbReference>
<keyword evidence="7 8" id="KW-0009">Actin-binding</keyword>
<evidence type="ECO:0000256" key="6">
    <source>
        <dbReference type="ARBA" id="ARBA00023175"/>
    </source>
</evidence>
<dbReference type="Gene3D" id="1.20.5.190">
    <property type="match status" value="1"/>
</dbReference>
<evidence type="ECO:0000256" key="9">
    <source>
        <dbReference type="SAM" id="MobiDB-lite"/>
    </source>
</evidence>
<feature type="region of interest" description="Actin-binding" evidence="8">
    <location>
        <begin position="766"/>
        <end position="788"/>
    </location>
</feature>
<organism evidence="12 13">
    <name type="scientific">Apostasia shenzhenica</name>
    <dbReference type="NCBI Taxonomy" id="1088818"/>
    <lineage>
        <taxon>Eukaryota</taxon>
        <taxon>Viridiplantae</taxon>
        <taxon>Streptophyta</taxon>
        <taxon>Embryophyta</taxon>
        <taxon>Tracheophyta</taxon>
        <taxon>Spermatophyta</taxon>
        <taxon>Magnoliopsida</taxon>
        <taxon>Liliopsida</taxon>
        <taxon>Asparagales</taxon>
        <taxon>Orchidaceae</taxon>
        <taxon>Apostasioideae</taxon>
        <taxon>Apostasia</taxon>
    </lineage>
</organism>
<evidence type="ECO:0000259" key="11">
    <source>
        <dbReference type="PROSITE" id="PS51844"/>
    </source>
</evidence>
<evidence type="ECO:0000256" key="1">
    <source>
        <dbReference type="ARBA" id="ARBA00022741"/>
    </source>
</evidence>
<feature type="binding site" evidence="8">
    <location>
        <begin position="308"/>
        <end position="315"/>
    </location>
    <ligand>
        <name>ATP</name>
        <dbReference type="ChEBI" id="CHEBI:30616"/>
    </ligand>
</feature>
<proteinExistence type="inferred from homology"/>
<dbReference type="Gene3D" id="1.20.120.720">
    <property type="entry name" value="Myosin VI head, motor domain, U50 subdomain"/>
    <property type="match status" value="1"/>
</dbReference>
<keyword evidence="5 8" id="KW-0518">Myosin</keyword>
<keyword evidence="3" id="KW-0112">Calmodulin-binding</keyword>
<dbReference type="GO" id="GO:0016459">
    <property type="term" value="C:myosin complex"/>
    <property type="evidence" value="ECO:0007669"/>
    <property type="project" value="UniProtKB-KW"/>
</dbReference>
<dbReference type="OrthoDB" id="6108017at2759"/>
<dbReference type="InterPro" id="IPR036022">
    <property type="entry name" value="MYSc_Myo8"/>
</dbReference>
<evidence type="ECO:0000256" key="8">
    <source>
        <dbReference type="PROSITE-ProRule" id="PRU00782"/>
    </source>
</evidence>
<evidence type="ECO:0000313" key="12">
    <source>
        <dbReference type="EMBL" id="PKA63679.1"/>
    </source>
</evidence>
<dbReference type="SMART" id="SM00242">
    <property type="entry name" value="MYSc"/>
    <property type="match status" value="1"/>
</dbReference>
<evidence type="ECO:0000259" key="10">
    <source>
        <dbReference type="PROSITE" id="PS51456"/>
    </source>
</evidence>
<dbReference type="GO" id="GO:0030048">
    <property type="term" value="P:actin filament-based movement"/>
    <property type="evidence" value="ECO:0007669"/>
    <property type="project" value="UniProtKB-ARBA"/>
</dbReference>
<comment type="similarity">
    <text evidence="8">Belongs to the TRAFAC class myosin-kinesin ATPase superfamily. Myosin family.</text>
</comment>
<dbReference type="PRINTS" id="PR00193">
    <property type="entry name" value="MYOSINHEAVY"/>
</dbReference>
<dbReference type="STRING" id="1088818.A0A2I0B7B4"/>
<dbReference type="SUPFAM" id="SSF52540">
    <property type="entry name" value="P-loop containing nucleoside triphosphate hydrolases"/>
    <property type="match status" value="1"/>
</dbReference>
<dbReference type="InterPro" id="IPR027417">
    <property type="entry name" value="P-loop_NTPase"/>
</dbReference>
<evidence type="ECO:0008006" key="14">
    <source>
        <dbReference type="Google" id="ProtNLM"/>
    </source>
</evidence>
<dbReference type="Pfam" id="PF25369">
    <property type="entry name" value="SH3_VIII-1_N"/>
    <property type="match status" value="1"/>
</dbReference>
<gene>
    <name evidence="12" type="ORF">AXF42_Ash016963</name>
</gene>
<dbReference type="Gene3D" id="3.30.70.1590">
    <property type="match status" value="1"/>
</dbReference>
<keyword evidence="4" id="KW-0175">Coiled coil</keyword>
<keyword evidence="1 8" id="KW-0547">Nucleotide-binding</keyword>
<dbReference type="InterPro" id="IPR000048">
    <property type="entry name" value="IQ_motif_EF-hand-BS"/>
</dbReference>
<dbReference type="PROSITE" id="PS51456">
    <property type="entry name" value="MYOSIN_MOTOR"/>
    <property type="match status" value="1"/>
</dbReference>
<dbReference type="CDD" id="cd01383">
    <property type="entry name" value="MYSc_Myo8"/>
    <property type="match status" value="1"/>
</dbReference>
<feature type="region of interest" description="Disordered" evidence="9">
    <location>
        <begin position="1040"/>
        <end position="1059"/>
    </location>
</feature>
<name>A0A2I0B7B4_9ASPA</name>
<dbReference type="Pfam" id="PF00612">
    <property type="entry name" value="IQ"/>
    <property type="match status" value="2"/>
</dbReference>
<accession>A0A2I0B7B4</accession>
<dbReference type="GO" id="GO:0005516">
    <property type="term" value="F:calmodulin binding"/>
    <property type="evidence" value="ECO:0007669"/>
    <property type="project" value="UniProtKB-KW"/>
</dbReference>
<dbReference type="Pfam" id="PF00063">
    <property type="entry name" value="Myosin_head"/>
    <property type="match status" value="1"/>
</dbReference>
<feature type="compositionally biased region" description="Basic and acidic residues" evidence="9">
    <location>
        <begin position="26"/>
        <end position="35"/>
    </location>
</feature>
<dbReference type="Gene3D" id="1.10.10.820">
    <property type="match status" value="1"/>
</dbReference>
<dbReference type="InterPro" id="IPR036961">
    <property type="entry name" value="Kinesin_motor_dom_sf"/>
</dbReference>
<dbReference type="GO" id="GO:0005524">
    <property type="term" value="F:ATP binding"/>
    <property type="evidence" value="ECO:0007669"/>
    <property type="project" value="UniProtKB-UniRule"/>
</dbReference>
<dbReference type="GO" id="GO:0007015">
    <property type="term" value="P:actin filament organization"/>
    <property type="evidence" value="ECO:0007669"/>
    <property type="project" value="TreeGrafter"/>
</dbReference>
<evidence type="ECO:0000313" key="13">
    <source>
        <dbReference type="Proteomes" id="UP000236161"/>
    </source>
</evidence>
<keyword evidence="6 8" id="KW-0505">Motor protein</keyword>
<evidence type="ECO:0000256" key="2">
    <source>
        <dbReference type="ARBA" id="ARBA00022840"/>
    </source>
</evidence>
<dbReference type="Gene3D" id="1.20.58.530">
    <property type="match status" value="1"/>
</dbReference>
<feature type="domain" description="Myosin motor" evidence="10">
    <location>
        <begin position="203"/>
        <end position="807"/>
    </location>
</feature>
<dbReference type="PROSITE" id="PS50096">
    <property type="entry name" value="IQ"/>
    <property type="match status" value="2"/>
</dbReference>
<sequence length="1159" mass="131875">MNPSAVTAGAPATVVRSSLEEMLESLRGRDEKPKDVPPALPSRPSSRGRLPSARKSLPVDFKVGNAPPGTLSADMETEREEKETVSNSGMFGNGMIAKKEQPEESPYVKISELGSSAEVDVCQAPAVRSDSAAKSKDYLKSAENMGFVFEKKLRVWCWLREAGWQLGDIQSLSGKHAKILLCDGNVLTFCVDSLLPANPDILDGIYDLIQLSYLNEPAILHSLKCRYTADVIYTKAGPLLIALNPFKKVHLYENSHVGAYRHKSAGDPHVYTVADAAFSEMMRDAKNQSIIISYQFDGILTYELHDSGESGSGKTETAKIAMQYLAAIWGGKEMQNKINQTNHILEAFGNAKTLRNDNSSRFGKLVDIQFTSSGRICGTKIQTFLLEKSRVVQRPKGERSYHIFYQLCAGAPPHLRDKLNLKAASEYEYLNQSDCLSVSHVDDAQMFQILMKALNILQIYKEDQENAFAMLAVVLWLGNVKFQLMENENHVRVVPGEGVMSAAKLMGCEVHELMLALSTRTIQAGNENTVQKLTLQQAIHTRDALAKMIYASLFDWLIEQVNISFEASKRSTGRCISILDIYGFESFHNNCLEQFCINYANERLQQHFIRHLLKLEQEEYAQDGIDWSNIDFMDNTECLNLFEKKPLGLLSLLDEESNFPNATDLTFANKIHQHLSSNPCFKGEKDRAFRIHHYAGEVLYDTCGFLEKNRDTLYSDAIQLMSCSCQLLQSFAFRLLHHYESLSSAQWLNGADLRKHGVGTKFKVQMFRLVQRLENTTPHFIRCIKPNTKKLPGMFEDDCVMDQLRCCVLEVLRIFRYGFLLEDFYMEDPLSASVAILRQFNILPEMYQIGYTKLFFHSGQIAALENARKNTIESIVWVQKHYRGRRARHHVQELKQGVTILQSFIRGYLSRKRFLILKSSRMENTSDKTNGTVNKNFEGDQGTTKEYLQMHASALAELQKRTWQAEATLRQKVDECATLEEKLRLSEIKYSENEMKMKLREEMWQMQAAALQMSLATSRTIQPFGKPDASRVNHTNHIYDSKDATTSHPHTPEATPPRQHLASAALPVGDANGIQNLIGNLNREFEQQRQVFEDDARLIHQLNPEEELRKLKVRFYAWKKDYKTRLRTAKAVVHKSAGSRTSERDKSRKKWWVKRAIKI</sequence>
<dbReference type="GO" id="GO:0016020">
    <property type="term" value="C:membrane"/>
    <property type="evidence" value="ECO:0007669"/>
    <property type="project" value="TreeGrafter"/>
</dbReference>
<dbReference type="GO" id="GO:0000146">
    <property type="term" value="F:microfilament motor activity"/>
    <property type="evidence" value="ECO:0007669"/>
    <property type="project" value="TreeGrafter"/>
</dbReference>
<feature type="region of interest" description="Disordered" evidence="9">
    <location>
        <begin position="26"/>
        <end position="78"/>
    </location>
</feature>
<dbReference type="GO" id="GO:0051015">
    <property type="term" value="F:actin filament binding"/>
    <property type="evidence" value="ECO:0007669"/>
    <property type="project" value="TreeGrafter"/>
</dbReference>
<dbReference type="InterPro" id="IPR004009">
    <property type="entry name" value="SH3_Myosin"/>
</dbReference>
<dbReference type="Proteomes" id="UP000236161">
    <property type="component" value="Unassembled WGS sequence"/>
</dbReference>
<evidence type="ECO:0000256" key="7">
    <source>
        <dbReference type="ARBA" id="ARBA00023203"/>
    </source>
</evidence>
<dbReference type="PANTHER" id="PTHR13140">
    <property type="entry name" value="MYOSIN"/>
    <property type="match status" value="1"/>
</dbReference>
<keyword evidence="13" id="KW-1185">Reference proteome</keyword>
<feature type="domain" description="Myosin N-terminal SH3-like" evidence="11">
    <location>
        <begin position="150"/>
        <end position="199"/>
    </location>
</feature>
<dbReference type="EMBL" id="KZ451907">
    <property type="protein sequence ID" value="PKA63679.1"/>
    <property type="molecule type" value="Genomic_DNA"/>
</dbReference>
<dbReference type="FunFam" id="1.10.10.820:FF:000001">
    <property type="entry name" value="Myosin heavy chain"/>
    <property type="match status" value="1"/>
</dbReference>
<evidence type="ECO:0000256" key="4">
    <source>
        <dbReference type="ARBA" id="ARBA00023054"/>
    </source>
</evidence>
<keyword evidence="2 8" id="KW-0067">ATP-binding</keyword>
<dbReference type="SMART" id="SM00015">
    <property type="entry name" value="IQ"/>
    <property type="match status" value="2"/>
</dbReference>
<dbReference type="AlphaFoldDB" id="A0A2I0B7B4"/>
<dbReference type="PROSITE" id="PS51844">
    <property type="entry name" value="SH3_LIKE"/>
    <property type="match status" value="1"/>
</dbReference>
<dbReference type="Gene3D" id="3.40.850.10">
    <property type="entry name" value="Kinesin motor domain"/>
    <property type="match status" value="1"/>
</dbReference>
<feature type="compositionally biased region" description="Low complexity" evidence="9">
    <location>
        <begin position="42"/>
        <end position="54"/>
    </location>
</feature>